<dbReference type="Proteomes" id="UP000723714">
    <property type="component" value="Unassembled WGS sequence"/>
</dbReference>
<feature type="binding site" evidence="3">
    <location>
        <position position="64"/>
    </location>
    <ligand>
        <name>Zn(2+)</name>
        <dbReference type="ChEBI" id="CHEBI:29105"/>
        <label>1</label>
    </ligand>
</feature>
<accession>A0ABS6D004</accession>
<organism evidence="6 7">
    <name type="scientific">Faecalicatena faecalis</name>
    <dbReference type="NCBI Taxonomy" id="2726362"/>
    <lineage>
        <taxon>Bacteria</taxon>
        <taxon>Bacillati</taxon>
        <taxon>Bacillota</taxon>
        <taxon>Clostridia</taxon>
        <taxon>Lachnospirales</taxon>
        <taxon>Lachnospiraceae</taxon>
        <taxon>Faecalicatena</taxon>
    </lineage>
</organism>
<dbReference type="InterPro" id="IPR050138">
    <property type="entry name" value="DHOase/Allantoinase_Hydrolase"/>
</dbReference>
<dbReference type="Pfam" id="PF12890">
    <property type="entry name" value="DHOase"/>
    <property type="match status" value="1"/>
</dbReference>
<keyword evidence="3" id="KW-0479">Metal-binding</keyword>
<dbReference type="PANTHER" id="PTHR43668">
    <property type="entry name" value="ALLANTOINASE"/>
    <property type="match status" value="1"/>
</dbReference>
<comment type="catalytic activity">
    <reaction evidence="3">
        <text>(S)-dihydroorotate + H2O = N-carbamoyl-L-aspartate + H(+)</text>
        <dbReference type="Rhea" id="RHEA:24296"/>
        <dbReference type="ChEBI" id="CHEBI:15377"/>
        <dbReference type="ChEBI" id="CHEBI:15378"/>
        <dbReference type="ChEBI" id="CHEBI:30864"/>
        <dbReference type="ChEBI" id="CHEBI:32814"/>
        <dbReference type="EC" id="3.5.2.3"/>
    </reaction>
</comment>
<feature type="active site" evidence="3">
    <location>
        <position position="309"/>
    </location>
</feature>
<dbReference type="InterPro" id="IPR013108">
    <property type="entry name" value="Amidohydro_3"/>
</dbReference>
<dbReference type="NCBIfam" id="TIGR00857">
    <property type="entry name" value="pyrC_multi"/>
    <property type="match status" value="1"/>
</dbReference>
<feature type="binding site" evidence="3">
    <location>
        <position position="183"/>
    </location>
    <ligand>
        <name>Zn(2+)</name>
        <dbReference type="ChEBI" id="CHEBI:29105"/>
        <label>2</label>
    </ligand>
</feature>
<feature type="binding site" evidence="3">
    <location>
        <position position="309"/>
    </location>
    <ligand>
        <name>Zn(2+)</name>
        <dbReference type="ChEBI" id="CHEBI:29105"/>
        <label>1</label>
    </ligand>
</feature>
<protein>
    <recommendedName>
        <fullName evidence="3">Dihydroorotase</fullName>
        <shortName evidence="3">DHOase</shortName>
        <ecNumber evidence="3">3.5.2.3</ecNumber>
    </recommendedName>
</protein>
<evidence type="ECO:0000256" key="3">
    <source>
        <dbReference type="HAMAP-Rule" id="MF_00220"/>
    </source>
</evidence>
<feature type="domain" description="Amidohydrolase 3" evidence="4">
    <location>
        <begin position="298"/>
        <end position="424"/>
    </location>
</feature>
<feature type="binding site" evidence="3">
    <location>
        <position position="156"/>
    </location>
    <ligand>
        <name>Zn(2+)</name>
        <dbReference type="ChEBI" id="CHEBI:29105"/>
        <label>1</label>
    </ligand>
</feature>
<comment type="similarity">
    <text evidence="3">Belongs to the metallo-dependent hydrolases superfamily. DHOase family. Class I DHOase subfamily.</text>
</comment>
<feature type="binding site" evidence="3">
    <location>
        <position position="98"/>
    </location>
    <ligand>
        <name>substrate</name>
    </ligand>
</feature>
<feature type="binding site" evidence="3">
    <location>
        <position position="313"/>
    </location>
    <ligand>
        <name>substrate</name>
    </ligand>
</feature>
<gene>
    <name evidence="3" type="primary">pyrC</name>
    <name evidence="6" type="ORF">HGO97_003580</name>
</gene>
<evidence type="ECO:0000313" key="6">
    <source>
        <dbReference type="EMBL" id="MBU3874894.1"/>
    </source>
</evidence>
<dbReference type="PROSITE" id="PS00482">
    <property type="entry name" value="DIHYDROOROTASE_1"/>
    <property type="match status" value="1"/>
</dbReference>
<dbReference type="HAMAP" id="MF_00220_B">
    <property type="entry name" value="PyrC_classI_B"/>
    <property type="match status" value="1"/>
</dbReference>
<dbReference type="CDD" id="cd01317">
    <property type="entry name" value="DHOase_IIa"/>
    <property type="match status" value="1"/>
</dbReference>
<comment type="caution">
    <text evidence="3">Lacks conserved residue(s) required for the propagation of feature annotation.</text>
</comment>
<feature type="binding site" evidence="3">
    <location>
        <position position="66"/>
    </location>
    <ligand>
        <name>Zn(2+)</name>
        <dbReference type="ChEBI" id="CHEBI:29105"/>
        <label>1</label>
    </ligand>
</feature>
<sequence length="429" mass="46081">MKIWIKNGRVLNPATKTDEILDILTEDSYIKQIGKELSSDQTADADQIIDASGCYVMPGLIDMHVHLRDPGLTYKETMETGTKAAAMGGFTTILAMANTSPVIDDAEKLSAVYEHAESCSPIQVLQAASVTKGMKGKELTDAAELKKAGAPALSEDGKTVMDASLFRKALYQAASLDMPVLDHCEDASLKGKGALNQGAVSKRLNVEGITNAVEDIIIARDILLAKETGARLHICHCSTEDSMKIIRAAKQDGLSVTAEVCPHHFTLTDEDIIPGNSNYKMAPPLRSRKDVNALIEGLKDGTIDVISSDHAPHAAHEKTSDIASAAFGIVGLETSVSLTISELVRPGYLTPLQMAEKMSWNPAKILGIEKGNLAVGKDADITIIDPEAEYVIDSETFASMGRNTPFHGRKVCGKVMYTICGGEICKRVR</sequence>
<keyword evidence="3" id="KW-0378">Hydrolase</keyword>
<dbReference type="Pfam" id="PF07969">
    <property type="entry name" value="Amidohydro_3"/>
    <property type="match status" value="1"/>
</dbReference>
<reference evidence="6 7" key="1">
    <citation type="submission" date="2021-06" db="EMBL/GenBank/DDBJ databases">
        <title>Faecalicatena sp. nov. isolated from porcine feces.</title>
        <authorList>
            <person name="Oh B.S."/>
            <person name="Lee J.H."/>
        </authorList>
    </citation>
    <scope>NUCLEOTIDE SEQUENCE [LARGE SCALE GENOMIC DNA]</scope>
    <source>
        <strain evidence="6 7">AGMB00832</strain>
    </source>
</reference>
<dbReference type="InterPro" id="IPR024403">
    <property type="entry name" value="DHOase_cat"/>
</dbReference>
<comment type="cofactor">
    <cofactor evidence="3">
        <name>Zn(2+)</name>
        <dbReference type="ChEBI" id="CHEBI:29105"/>
    </cofactor>
    <text evidence="3">Binds 2 Zn(2+) ions per subunit.</text>
</comment>
<comment type="pathway">
    <text evidence="3">Pyrimidine metabolism; UMP biosynthesis via de novo pathway; (S)-dihydroorotate from bicarbonate: step 3/3.</text>
</comment>
<dbReference type="PROSITE" id="PS00483">
    <property type="entry name" value="DIHYDROOROTASE_2"/>
    <property type="match status" value="1"/>
</dbReference>
<name>A0ABS6D004_9FIRM</name>
<keyword evidence="1 3" id="KW-0862">Zinc</keyword>
<feature type="binding site" evidence="3">
    <location>
        <position position="236"/>
    </location>
    <ligand>
        <name>Zn(2+)</name>
        <dbReference type="ChEBI" id="CHEBI:29105"/>
        <label>2</label>
    </ligand>
</feature>
<evidence type="ECO:0000256" key="1">
    <source>
        <dbReference type="ARBA" id="ARBA00022833"/>
    </source>
</evidence>
<dbReference type="RefSeq" id="WP_216239507.1">
    <property type="nucleotide sequence ID" value="NZ_JABACJ020000002.1"/>
</dbReference>
<feature type="domain" description="Dihydroorotase catalytic" evidence="5">
    <location>
        <begin position="56"/>
        <end position="241"/>
    </location>
</feature>
<dbReference type="PANTHER" id="PTHR43668:SF2">
    <property type="entry name" value="ALLANTOINASE"/>
    <property type="match status" value="1"/>
</dbReference>
<evidence type="ECO:0000259" key="5">
    <source>
        <dbReference type="Pfam" id="PF12890"/>
    </source>
</evidence>
<evidence type="ECO:0000259" key="4">
    <source>
        <dbReference type="Pfam" id="PF07969"/>
    </source>
</evidence>
<keyword evidence="7" id="KW-1185">Reference proteome</keyword>
<proteinExistence type="inferred from homology"/>
<dbReference type="EC" id="3.5.2.3" evidence="3"/>
<feature type="binding site" evidence="3">
    <location>
        <begin position="327"/>
        <end position="328"/>
    </location>
    <ligand>
        <name>substrate</name>
    </ligand>
</feature>
<feature type="binding site" evidence="3">
    <location>
        <position position="156"/>
    </location>
    <ligand>
        <name>Zn(2+)</name>
        <dbReference type="ChEBI" id="CHEBI:29105"/>
        <label>2</label>
    </ligand>
</feature>
<feature type="binding site" evidence="3">
    <location>
        <begin position="66"/>
        <end position="68"/>
    </location>
    <ligand>
        <name>substrate</name>
    </ligand>
</feature>
<dbReference type="InterPro" id="IPR002195">
    <property type="entry name" value="Dihydroorotase_CS"/>
</dbReference>
<dbReference type="InterPro" id="IPR004722">
    <property type="entry name" value="DHOase"/>
</dbReference>
<evidence type="ECO:0000313" key="7">
    <source>
        <dbReference type="Proteomes" id="UP000723714"/>
    </source>
</evidence>
<keyword evidence="2 3" id="KW-0665">Pyrimidine biosynthesis</keyword>
<comment type="caution">
    <text evidence="6">The sequence shown here is derived from an EMBL/GenBank/DDBJ whole genome shotgun (WGS) entry which is preliminary data.</text>
</comment>
<comment type="function">
    <text evidence="3">Catalyzes the reversible cyclization of carbamoyl aspartate to dihydroorotate.</text>
</comment>
<dbReference type="EMBL" id="JABACJ020000002">
    <property type="protein sequence ID" value="MBU3874894.1"/>
    <property type="molecule type" value="Genomic_DNA"/>
</dbReference>
<evidence type="ECO:0000256" key="2">
    <source>
        <dbReference type="ARBA" id="ARBA00022975"/>
    </source>
</evidence>